<evidence type="ECO:0000256" key="3">
    <source>
        <dbReference type="ARBA" id="ARBA00022771"/>
    </source>
</evidence>
<dbReference type="GO" id="GO:0009791">
    <property type="term" value="P:post-embryonic development"/>
    <property type="evidence" value="ECO:0007669"/>
    <property type="project" value="UniProtKB-ARBA"/>
</dbReference>
<name>A0A8H3R5X8_9GLOM</name>
<dbReference type="SUPFAM" id="SSF140996">
    <property type="entry name" value="Hermes dimerisation domain"/>
    <property type="match status" value="1"/>
</dbReference>
<dbReference type="PROSITE" id="PS50808">
    <property type="entry name" value="ZF_BED"/>
    <property type="match status" value="1"/>
</dbReference>
<evidence type="ECO:0000256" key="6">
    <source>
        <dbReference type="ARBA" id="ARBA00023163"/>
    </source>
</evidence>
<gene>
    <name evidence="11" type="ORF">RCL2_003092700</name>
</gene>
<evidence type="ECO:0000256" key="2">
    <source>
        <dbReference type="ARBA" id="ARBA00022723"/>
    </source>
</evidence>
<keyword evidence="4" id="KW-0862">Zinc</keyword>
<dbReference type="InterPro" id="IPR003656">
    <property type="entry name" value="Znf_BED"/>
</dbReference>
<proteinExistence type="predicted"/>
<protein>
    <submittedName>
        <fullName evidence="11">Zinc finger BED domain-containing protein RICESLEEPER 2-like</fullName>
    </submittedName>
</protein>
<evidence type="ECO:0000256" key="1">
    <source>
        <dbReference type="ARBA" id="ARBA00004123"/>
    </source>
</evidence>
<evidence type="ECO:0000256" key="8">
    <source>
        <dbReference type="PROSITE-ProRule" id="PRU00027"/>
    </source>
</evidence>
<evidence type="ECO:0000256" key="7">
    <source>
        <dbReference type="ARBA" id="ARBA00023242"/>
    </source>
</evidence>
<comment type="caution">
    <text evidence="11">The sequence shown here is derived from an EMBL/GenBank/DDBJ whole genome shotgun (WGS) entry which is preliminary data.</text>
</comment>
<dbReference type="AlphaFoldDB" id="A0A8H3R5X8"/>
<dbReference type="GO" id="GO:0005634">
    <property type="term" value="C:nucleus"/>
    <property type="evidence" value="ECO:0007669"/>
    <property type="project" value="UniProtKB-SubCell"/>
</dbReference>
<keyword evidence="5" id="KW-0805">Transcription regulation</keyword>
<dbReference type="InterPro" id="IPR052035">
    <property type="entry name" value="ZnF_BED_domain_contain"/>
</dbReference>
<feature type="compositionally biased region" description="Basic and acidic residues" evidence="9">
    <location>
        <begin position="7"/>
        <end position="17"/>
    </location>
</feature>
<dbReference type="PANTHER" id="PTHR46481">
    <property type="entry name" value="ZINC FINGER BED DOMAIN-CONTAINING PROTEIN 4"/>
    <property type="match status" value="1"/>
</dbReference>
<dbReference type="PANTHER" id="PTHR46481:SF10">
    <property type="entry name" value="ZINC FINGER BED DOMAIN-CONTAINING PROTEIN 39"/>
    <property type="match status" value="1"/>
</dbReference>
<evidence type="ECO:0000313" key="11">
    <source>
        <dbReference type="EMBL" id="GET04629.1"/>
    </source>
</evidence>
<keyword evidence="7" id="KW-0539">Nucleus</keyword>
<organism evidence="11 12">
    <name type="scientific">Rhizophagus clarus</name>
    <dbReference type="NCBI Taxonomy" id="94130"/>
    <lineage>
        <taxon>Eukaryota</taxon>
        <taxon>Fungi</taxon>
        <taxon>Fungi incertae sedis</taxon>
        <taxon>Mucoromycota</taxon>
        <taxon>Glomeromycotina</taxon>
        <taxon>Glomeromycetes</taxon>
        <taxon>Glomerales</taxon>
        <taxon>Glomeraceae</taxon>
        <taxon>Rhizophagus</taxon>
    </lineage>
</organism>
<dbReference type="SMART" id="SM00614">
    <property type="entry name" value="ZnF_BED"/>
    <property type="match status" value="1"/>
</dbReference>
<feature type="region of interest" description="Disordered" evidence="9">
    <location>
        <begin position="1"/>
        <end position="28"/>
    </location>
</feature>
<evidence type="ECO:0000259" key="10">
    <source>
        <dbReference type="PROSITE" id="PS50808"/>
    </source>
</evidence>
<keyword evidence="3 8" id="KW-0863">Zinc-finger</keyword>
<dbReference type="InterPro" id="IPR036236">
    <property type="entry name" value="Znf_C2H2_sf"/>
</dbReference>
<dbReference type="Proteomes" id="UP000615446">
    <property type="component" value="Unassembled WGS sequence"/>
</dbReference>
<dbReference type="OrthoDB" id="2311312at2759"/>
<dbReference type="SUPFAM" id="SSF57667">
    <property type="entry name" value="beta-beta-alpha zinc fingers"/>
    <property type="match status" value="1"/>
</dbReference>
<dbReference type="GO" id="GO:0003677">
    <property type="term" value="F:DNA binding"/>
    <property type="evidence" value="ECO:0007669"/>
    <property type="project" value="InterPro"/>
</dbReference>
<evidence type="ECO:0000313" key="12">
    <source>
        <dbReference type="Proteomes" id="UP000615446"/>
    </source>
</evidence>
<sequence>MDNAEETQTKDFEHENTEENVLPEKSNSALSILDEDDKKRSVVWAHFDKFADVKGVIWAKCQYCGSGKYNMSNGSSTGNLNRHDLTKAHLEKVDPSVDKQPFSNKVFCKKLSEWIVTDDQPFTVVKSPEFHALINICNPEANIPSAGTIKSDILKLYKNYKTNVQNILQNVPGKISFTLDGSHSGNNLASAFVTSLQEKKLLTKILESLPIIRQIVTLSLSHLSVLVMKTGSISIIKETIGEAKDEDTILEELQEKNTHPCETIPKLRRLIIKIHASP</sequence>
<accession>A0A8H3R5X8</accession>
<feature type="domain" description="BED-type" evidence="10">
    <location>
        <begin position="38"/>
        <end position="96"/>
    </location>
</feature>
<evidence type="ECO:0000256" key="5">
    <source>
        <dbReference type="ARBA" id="ARBA00023015"/>
    </source>
</evidence>
<evidence type="ECO:0000256" key="4">
    <source>
        <dbReference type="ARBA" id="ARBA00022833"/>
    </source>
</evidence>
<dbReference type="GO" id="GO:0008270">
    <property type="term" value="F:zinc ion binding"/>
    <property type="evidence" value="ECO:0007669"/>
    <property type="project" value="UniProtKB-KW"/>
</dbReference>
<reference evidence="11" key="1">
    <citation type="submission" date="2019-10" db="EMBL/GenBank/DDBJ databases">
        <title>Conservation and host-specific expression of non-tandemly repeated heterogenous ribosome RNA gene in arbuscular mycorrhizal fungi.</title>
        <authorList>
            <person name="Maeda T."/>
            <person name="Kobayashi Y."/>
            <person name="Nakagawa T."/>
            <person name="Ezawa T."/>
            <person name="Yamaguchi K."/>
            <person name="Bino T."/>
            <person name="Nishimoto Y."/>
            <person name="Shigenobu S."/>
            <person name="Kawaguchi M."/>
        </authorList>
    </citation>
    <scope>NUCLEOTIDE SEQUENCE</scope>
    <source>
        <strain evidence="11">HR1</strain>
    </source>
</reference>
<dbReference type="EMBL" id="BLAL01000356">
    <property type="protein sequence ID" value="GET04629.1"/>
    <property type="molecule type" value="Genomic_DNA"/>
</dbReference>
<keyword evidence="2" id="KW-0479">Metal-binding</keyword>
<evidence type="ECO:0000256" key="9">
    <source>
        <dbReference type="SAM" id="MobiDB-lite"/>
    </source>
</evidence>
<comment type="subcellular location">
    <subcellularLocation>
        <location evidence="1">Nucleus</location>
    </subcellularLocation>
</comment>
<keyword evidence="6" id="KW-0804">Transcription</keyword>